<evidence type="ECO:0000256" key="1">
    <source>
        <dbReference type="SAM" id="Phobius"/>
    </source>
</evidence>
<keyword evidence="3" id="KW-1185">Reference proteome</keyword>
<accession>A0ABT1PPK8</accession>
<gene>
    <name evidence="2" type="ORF">NGB36_03065</name>
</gene>
<protein>
    <submittedName>
        <fullName evidence="2">Uncharacterized protein</fullName>
    </submittedName>
</protein>
<comment type="caution">
    <text evidence="2">The sequence shown here is derived from an EMBL/GenBank/DDBJ whole genome shotgun (WGS) entry which is preliminary data.</text>
</comment>
<keyword evidence="1" id="KW-0472">Membrane</keyword>
<keyword evidence="1" id="KW-1133">Transmembrane helix</keyword>
<dbReference type="Proteomes" id="UP001057702">
    <property type="component" value="Unassembled WGS sequence"/>
</dbReference>
<evidence type="ECO:0000313" key="3">
    <source>
        <dbReference type="Proteomes" id="UP001057702"/>
    </source>
</evidence>
<feature type="transmembrane region" description="Helical" evidence="1">
    <location>
        <begin position="150"/>
        <end position="171"/>
    </location>
</feature>
<feature type="transmembrane region" description="Helical" evidence="1">
    <location>
        <begin position="42"/>
        <end position="60"/>
    </location>
</feature>
<organism evidence="2 3">
    <name type="scientific">Streptomyces humicola</name>
    <dbReference type="NCBI Taxonomy" id="2953240"/>
    <lineage>
        <taxon>Bacteria</taxon>
        <taxon>Bacillati</taxon>
        <taxon>Actinomycetota</taxon>
        <taxon>Actinomycetes</taxon>
        <taxon>Kitasatosporales</taxon>
        <taxon>Streptomycetaceae</taxon>
        <taxon>Streptomyces</taxon>
    </lineage>
</organism>
<sequence length="285" mass="32077">MRHIGRLRRRARTPWQLVAGLVLVAVFWSVYWSWTSAYSQEVFLPLWLGYILTVDGLVQLRTASSFMTRRPWAFLALFPASSAYWALHELVNHVIRNWYYAAPARHGRLHWDVAQGITASIVIPALYETLDLYRSVRRVRRLSGGRLPHVGPASVVLPFAGVVALALTLAFPREAFPLLWFIPFLLLDPLNYRAGRPSLLGEAAEGRWGTAAALALAGLTAGFFWELWNGGSAGYHWVYTIPHLQTAPHLFRMPLLGYLGYPPFAASTYAVCQALRLQSLPLVRP</sequence>
<keyword evidence="1" id="KW-0812">Transmembrane</keyword>
<feature type="transmembrane region" description="Helical" evidence="1">
    <location>
        <begin position="12"/>
        <end position="30"/>
    </location>
</feature>
<name>A0ABT1PPK8_9ACTN</name>
<dbReference type="EMBL" id="JANFNG010000001">
    <property type="protein sequence ID" value="MCQ4079604.1"/>
    <property type="molecule type" value="Genomic_DNA"/>
</dbReference>
<evidence type="ECO:0000313" key="2">
    <source>
        <dbReference type="EMBL" id="MCQ4079604.1"/>
    </source>
</evidence>
<dbReference type="RefSeq" id="WP_255918447.1">
    <property type="nucleotide sequence ID" value="NZ_JANFNG010000001.1"/>
</dbReference>
<proteinExistence type="predicted"/>
<reference evidence="2" key="1">
    <citation type="submission" date="2022-06" db="EMBL/GenBank/DDBJ databases">
        <title>Draft genome sequence of Streptomyces sp. RB6PN25 isolated from peat swamp forest in Thailand.</title>
        <authorList>
            <person name="Duangmal K."/>
            <person name="Klaysubun C."/>
        </authorList>
    </citation>
    <scope>NUCLEOTIDE SEQUENCE</scope>
    <source>
        <strain evidence="2">RB6PN25</strain>
    </source>
</reference>